<dbReference type="InterPro" id="IPR008893">
    <property type="entry name" value="WGR_domain"/>
</dbReference>
<feature type="domain" description="WWE" evidence="2">
    <location>
        <begin position="237"/>
        <end position="329"/>
    </location>
</feature>
<evidence type="ECO:0000313" key="4">
    <source>
        <dbReference type="EMBL" id="CAE4579560.1"/>
    </source>
</evidence>
<dbReference type="Gene3D" id="2.20.140.10">
    <property type="entry name" value="WGR domain"/>
    <property type="match status" value="1"/>
</dbReference>
<dbReference type="Pfam" id="PF05406">
    <property type="entry name" value="WGR"/>
    <property type="match status" value="1"/>
</dbReference>
<name>A0A7S4UYI7_9STRA</name>
<feature type="compositionally biased region" description="Low complexity" evidence="1">
    <location>
        <begin position="81"/>
        <end position="90"/>
    </location>
</feature>
<dbReference type="InterPro" id="IPR036930">
    <property type="entry name" value="WGR_dom_sf"/>
</dbReference>
<proteinExistence type="predicted"/>
<sequence>MVYLEHSGSRFWRCAKTAPRTVITSYGKCGFTGRTIKKTDFKNRQEADDYVSSQEATKRNCGYIDANDPSIPPNKGGGKSSGSSSSSSSSSKKKASLKSHSAPDLEDQEEEMTVDSGLAEVDAALSSRVVVHETLHARLALVDHSKNSDKYYILQVLVDGKKKKIKKGGSASKTGLDYYLFTRWGRTGTGGQCNLEGPFVGGENHAEKGFSNLFKSKTGVEWAKAVRGAPPKTGKYEYLESVSKGDKDASWYYYLTLDPFGKADGWYEYDKNNADEVESLYLQYVASKHVARLSARFIHSTSSGYTYKVNLGDLTQTNTNSGKARPIKRTTTGKPPS</sequence>
<evidence type="ECO:0000259" key="2">
    <source>
        <dbReference type="PROSITE" id="PS50918"/>
    </source>
</evidence>
<accession>A0A7S4UYI7</accession>
<feature type="domain" description="WGR" evidence="3">
    <location>
        <begin position="126"/>
        <end position="236"/>
    </location>
</feature>
<gene>
    <name evidence="4" type="ORF">DBRI00130_LOCUS877</name>
</gene>
<dbReference type="Gene3D" id="3.30.720.50">
    <property type="match status" value="1"/>
</dbReference>
<feature type="region of interest" description="Disordered" evidence="1">
    <location>
        <begin position="316"/>
        <end position="337"/>
    </location>
</feature>
<dbReference type="EMBL" id="HBNS01001101">
    <property type="protein sequence ID" value="CAE4579560.1"/>
    <property type="molecule type" value="Transcribed_RNA"/>
</dbReference>
<evidence type="ECO:0000256" key="1">
    <source>
        <dbReference type="SAM" id="MobiDB-lite"/>
    </source>
</evidence>
<dbReference type="PROSITE" id="PS51977">
    <property type="entry name" value="WGR"/>
    <property type="match status" value="1"/>
</dbReference>
<evidence type="ECO:0008006" key="5">
    <source>
        <dbReference type="Google" id="ProtNLM"/>
    </source>
</evidence>
<dbReference type="InterPro" id="IPR037197">
    <property type="entry name" value="WWE_dom_sf"/>
</dbReference>
<dbReference type="SMART" id="SM00678">
    <property type="entry name" value="WWE"/>
    <property type="match status" value="1"/>
</dbReference>
<dbReference type="InterPro" id="IPR004170">
    <property type="entry name" value="WWE_dom"/>
</dbReference>
<dbReference type="PROSITE" id="PS50918">
    <property type="entry name" value="WWE"/>
    <property type="match status" value="1"/>
</dbReference>
<dbReference type="SUPFAM" id="SSF142921">
    <property type="entry name" value="WGR domain-like"/>
    <property type="match status" value="1"/>
</dbReference>
<dbReference type="SMART" id="SM00773">
    <property type="entry name" value="WGR"/>
    <property type="match status" value="1"/>
</dbReference>
<feature type="region of interest" description="Disordered" evidence="1">
    <location>
        <begin position="59"/>
        <end position="115"/>
    </location>
</feature>
<organism evidence="4">
    <name type="scientific">Ditylum brightwellii</name>
    <dbReference type="NCBI Taxonomy" id="49249"/>
    <lineage>
        <taxon>Eukaryota</taxon>
        <taxon>Sar</taxon>
        <taxon>Stramenopiles</taxon>
        <taxon>Ochrophyta</taxon>
        <taxon>Bacillariophyta</taxon>
        <taxon>Mediophyceae</taxon>
        <taxon>Lithodesmiophycidae</taxon>
        <taxon>Lithodesmiales</taxon>
        <taxon>Lithodesmiaceae</taxon>
        <taxon>Ditylum</taxon>
    </lineage>
</organism>
<feature type="compositionally biased region" description="Acidic residues" evidence="1">
    <location>
        <begin position="104"/>
        <end position="113"/>
    </location>
</feature>
<dbReference type="Pfam" id="PF02825">
    <property type="entry name" value="WWE"/>
    <property type="match status" value="1"/>
</dbReference>
<evidence type="ECO:0000259" key="3">
    <source>
        <dbReference type="PROSITE" id="PS51977"/>
    </source>
</evidence>
<dbReference type="InterPro" id="IPR018123">
    <property type="entry name" value="WWE-dom_subgr"/>
</dbReference>
<protein>
    <recommendedName>
        <fullName evidence="5">WGR domain-containing protein</fullName>
    </recommendedName>
</protein>
<dbReference type="GO" id="GO:0008270">
    <property type="term" value="F:zinc ion binding"/>
    <property type="evidence" value="ECO:0007669"/>
    <property type="project" value="InterPro"/>
</dbReference>
<reference evidence="4" key="1">
    <citation type="submission" date="2021-01" db="EMBL/GenBank/DDBJ databases">
        <authorList>
            <person name="Corre E."/>
            <person name="Pelletier E."/>
            <person name="Niang G."/>
            <person name="Scheremetjew M."/>
            <person name="Finn R."/>
            <person name="Kale V."/>
            <person name="Holt S."/>
            <person name="Cochrane G."/>
            <person name="Meng A."/>
            <person name="Brown T."/>
            <person name="Cohen L."/>
        </authorList>
    </citation>
    <scope>NUCLEOTIDE SEQUENCE</scope>
    <source>
        <strain evidence="4">GSO104</strain>
    </source>
</reference>
<dbReference type="SUPFAM" id="SSF117839">
    <property type="entry name" value="WWE domain"/>
    <property type="match status" value="1"/>
</dbReference>
<dbReference type="AlphaFoldDB" id="A0A7S4UYI7"/>